<evidence type="ECO:0000313" key="2">
    <source>
        <dbReference type="EMBL" id="RZU63634.1"/>
    </source>
</evidence>
<feature type="signal peptide" evidence="1">
    <location>
        <begin position="1"/>
        <end position="31"/>
    </location>
</feature>
<keyword evidence="3" id="KW-1185">Reference proteome</keyword>
<evidence type="ECO:0000256" key="1">
    <source>
        <dbReference type="SAM" id="SignalP"/>
    </source>
</evidence>
<dbReference type="OrthoDB" id="4954908at2"/>
<reference evidence="2 3" key="1">
    <citation type="submission" date="2019-02" db="EMBL/GenBank/DDBJ databases">
        <title>Sequencing the genomes of 1000 actinobacteria strains.</title>
        <authorList>
            <person name="Klenk H.-P."/>
        </authorList>
    </citation>
    <scope>NUCLEOTIDE SEQUENCE [LARGE SCALE GENOMIC DNA]</scope>
    <source>
        <strain evidence="2 3">DSM 17364</strain>
    </source>
</reference>
<evidence type="ECO:0000313" key="3">
    <source>
        <dbReference type="Proteomes" id="UP000292685"/>
    </source>
</evidence>
<dbReference type="PROSITE" id="PS51257">
    <property type="entry name" value="PROKAR_LIPOPROTEIN"/>
    <property type="match status" value="1"/>
</dbReference>
<dbReference type="Proteomes" id="UP000292685">
    <property type="component" value="Unassembled WGS sequence"/>
</dbReference>
<accession>A0A4Q8AH47</accession>
<sequence length="190" mass="19319">MKRSKTTKALALAGLGLTAAALSGCGGSAVAGMESEEPRRSAEVQPDIPMEAVVEPHKRSGELTVLSSRIKESVGVEAFGQSWIEDGTLHVAVTTEDAAAIVTESGATSHLVRFSEADLMDAARSVMAWSAGQPGAPGALGRISIDAVGERIVVGVAPGSADQIAVAFDASIAGDVDVEFEPTGGPAKTY</sequence>
<organism evidence="2 3">
    <name type="scientific">Zhihengliuella halotolerans</name>
    <dbReference type="NCBI Taxonomy" id="370736"/>
    <lineage>
        <taxon>Bacteria</taxon>
        <taxon>Bacillati</taxon>
        <taxon>Actinomycetota</taxon>
        <taxon>Actinomycetes</taxon>
        <taxon>Micrococcales</taxon>
        <taxon>Micrococcaceae</taxon>
        <taxon>Zhihengliuella</taxon>
    </lineage>
</organism>
<dbReference type="EMBL" id="SHLA01000001">
    <property type="protein sequence ID" value="RZU63634.1"/>
    <property type="molecule type" value="Genomic_DNA"/>
</dbReference>
<dbReference type="RefSeq" id="WP_130451968.1">
    <property type="nucleotide sequence ID" value="NZ_SHLA01000001.1"/>
</dbReference>
<proteinExistence type="predicted"/>
<evidence type="ECO:0008006" key="4">
    <source>
        <dbReference type="Google" id="ProtNLM"/>
    </source>
</evidence>
<comment type="caution">
    <text evidence="2">The sequence shown here is derived from an EMBL/GenBank/DDBJ whole genome shotgun (WGS) entry which is preliminary data.</text>
</comment>
<name>A0A4Q8AH47_9MICC</name>
<gene>
    <name evidence="2" type="ORF">EV380_3258</name>
</gene>
<keyword evidence="1" id="KW-0732">Signal</keyword>
<dbReference type="AlphaFoldDB" id="A0A4Q8AH47"/>
<feature type="chain" id="PRO_5039495283" description="Lipoprotein" evidence="1">
    <location>
        <begin position="32"/>
        <end position="190"/>
    </location>
</feature>
<protein>
    <recommendedName>
        <fullName evidence="4">Lipoprotein</fullName>
    </recommendedName>
</protein>